<evidence type="ECO:0000256" key="4">
    <source>
        <dbReference type="ARBA" id="ARBA00023242"/>
    </source>
</evidence>
<keyword evidence="4" id="KW-0539">Nucleus</keyword>
<evidence type="ECO:0000256" key="1">
    <source>
        <dbReference type="ARBA" id="ARBA00004123"/>
    </source>
</evidence>
<gene>
    <name evidence="9" type="ORF">RAG0_00237</name>
</gene>
<dbReference type="SMART" id="SM00320">
    <property type="entry name" value="WD40"/>
    <property type="match status" value="5"/>
</dbReference>
<evidence type="ECO:0000256" key="5">
    <source>
        <dbReference type="PROSITE-ProRule" id="PRU00221"/>
    </source>
</evidence>
<dbReference type="InterPro" id="IPR022100">
    <property type="entry name" value="WDHD1/CFT4_beta-prop_2nd"/>
</dbReference>
<dbReference type="PROSITE" id="PS50294">
    <property type="entry name" value="WD_REPEATS_REGION"/>
    <property type="match status" value="1"/>
</dbReference>
<feature type="repeat" description="WD" evidence="5">
    <location>
        <begin position="230"/>
        <end position="271"/>
    </location>
</feature>
<evidence type="ECO:0000256" key="2">
    <source>
        <dbReference type="ARBA" id="ARBA00022574"/>
    </source>
</evidence>
<protein>
    <submittedName>
        <fullName evidence="9">Probable sepB protein</fullName>
    </submittedName>
</protein>
<evidence type="ECO:0000313" key="9">
    <source>
        <dbReference type="EMBL" id="CZS88496.1"/>
    </source>
</evidence>
<dbReference type="GO" id="GO:1903461">
    <property type="term" value="P:Okazaki fragment processing involved in mitotic DNA replication"/>
    <property type="evidence" value="ECO:0007669"/>
    <property type="project" value="EnsemblFungi"/>
</dbReference>
<dbReference type="Proteomes" id="UP000178912">
    <property type="component" value="Unassembled WGS sequence"/>
</dbReference>
<dbReference type="Pfam" id="PF12341">
    <property type="entry name" value="Mcl1_mid"/>
    <property type="match status" value="1"/>
</dbReference>
<dbReference type="AlphaFoldDB" id="A0A1E1JRJ8"/>
<keyword evidence="3" id="KW-0677">Repeat</keyword>
<dbReference type="InterPro" id="IPR019775">
    <property type="entry name" value="WD40_repeat_CS"/>
</dbReference>
<dbReference type="GO" id="GO:0006335">
    <property type="term" value="P:DNA replication-dependent chromatin assembly"/>
    <property type="evidence" value="ECO:0007669"/>
    <property type="project" value="EnsemblFungi"/>
</dbReference>
<dbReference type="GO" id="GO:0000792">
    <property type="term" value="C:heterochromatin"/>
    <property type="evidence" value="ECO:0007669"/>
    <property type="project" value="EnsemblFungi"/>
</dbReference>
<dbReference type="Pfam" id="PF20946">
    <property type="entry name" value="Ctf4_C"/>
    <property type="match status" value="1"/>
</dbReference>
<dbReference type="GO" id="GO:0043596">
    <property type="term" value="C:nuclear replication fork"/>
    <property type="evidence" value="ECO:0007669"/>
    <property type="project" value="EnsemblFungi"/>
</dbReference>
<accession>A0A1E1JRJ8</accession>
<feature type="domain" description="WDHD1 first WD40" evidence="8">
    <location>
        <begin position="12"/>
        <end position="298"/>
    </location>
</feature>
<evidence type="ECO:0000259" key="8">
    <source>
        <dbReference type="Pfam" id="PF24817"/>
    </source>
</evidence>
<dbReference type="OrthoDB" id="427368at2759"/>
<dbReference type="InterPro" id="IPR057646">
    <property type="entry name" value="WD40_WDHD1_1st"/>
</dbReference>
<dbReference type="GO" id="GO:0006281">
    <property type="term" value="P:DNA repair"/>
    <property type="evidence" value="ECO:0007669"/>
    <property type="project" value="TreeGrafter"/>
</dbReference>
<dbReference type="SUPFAM" id="SSF82171">
    <property type="entry name" value="DPP6 N-terminal domain-like"/>
    <property type="match status" value="1"/>
</dbReference>
<dbReference type="InterPro" id="IPR048591">
    <property type="entry name" value="WDHD1/CFT4_hel"/>
</dbReference>
<feature type="domain" description="WDHD1/CFT4 helical bundle" evidence="7">
    <location>
        <begin position="729"/>
        <end position="832"/>
    </location>
</feature>
<dbReference type="SUPFAM" id="SSF50978">
    <property type="entry name" value="WD40 repeat-like"/>
    <property type="match status" value="1"/>
</dbReference>
<dbReference type="InterPro" id="IPR015943">
    <property type="entry name" value="WD40/YVTN_repeat-like_dom_sf"/>
</dbReference>
<dbReference type="PANTHER" id="PTHR19932:SF10">
    <property type="entry name" value="WD REPEAT AND HMG-BOX DNA-BINDING PROTEIN 1"/>
    <property type="match status" value="1"/>
</dbReference>
<dbReference type="Pfam" id="PF24817">
    <property type="entry name" value="WD40_WDHD1_1st"/>
    <property type="match status" value="1"/>
</dbReference>
<dbReference type="InterPro" id="IPR036322">
    <property type="entry name" value="WD40_repeat_dom_sf"/>
</dbReference>
<evidence type="ECO:0000256" key="3">
    <source>
        <dbReference type="ARBA" id="ARBA00022737"/>
    </source>
</evidence>
<sequence>MATTTQLRMRGRPAHTRGPTYLSYTPDGTKLITVGSNNTTRVYKTGFDGEPTNIDDCPEQNTGVASTNEFFVLGSEDGNISKFSLETMAFEKYLTRCSLPIRDVTLSPDSQWCAVSSDELVVKVIKITETGSVMALREQPKPIKHLSFDPSGKYIALSCTDGIIYVYSLIDDTPDLVRKIDGLIRLAETEDEVCTKVVWHPDGRAFATPTATRDIQVMSRGDWENQRSFANGHIGDITALAWSPNGAMLVSAGKDRKIVLWETKTQKILTTYDYSNVMDIAWHPTKNLLSFTNTDGEVYIYNDFVPEEYANLVRLPLQPAPFIHDPLSEISANARRPVANGLKEIPDRGVRRGTPDSLDDILGSDIMGDEDDFVVDDDGAGYALGLNGNGKRPNGVEASGPISKRRTQNWEPRYHESFQPGSTPWRGNRKYLCLNLIGFVWTVDQDTHHTVTVEFYDHEFHRDYHFTDTFLYDKACLNESGTLFSCPAQDDTAATIFYRPHEAWTSRADWRTPLPKGEEVTAISLSDSFVTVTTTANYIRIYTLFGVPYRVFRQKSSPAVTCASWRDYVLTLGNGPFGADGNATLLYTIQNIKRDETCQCEDVVALPDGATLKSVFFSDNGDPCIYDSTGTLLTLLHWREPSQAVWVPLLDTKLLSRLASGRKTETYFPVAVADNKFHCIILKGGDQYPYFPRPLLSEFDFEIPLSSKSKPDNDENEMDDLNEADELKKLEGDFVLKSLLTAQHKDLVDNTKSTHSQRSTLSRMELEIDKTLLKMMAVECREGEERGMRALEMVSLLRDRTGRMIEAAGKVAERYERHVLGEKIREVGEARLLGNMEED</sequence>
<dbReference type="InterPro" id="IPR001680">
    <property type="entry name" value="WD40_rpt"/>
</dbReference>
<evidence type="ECO:0000259" key="6">
    <source>
        <dbReference type="Pfam" id="PF12341"/>
    </source>
</evidence>
<reference evidence="10" key="1">
    <citation type="submission" date="2016-03" db="EMBL/GenBank/DDBJ databases">
        <authorList>
            <person name="Guldener U."/>
        </authorList>
    </citation>
    <scope>NUCLEOTIDE SEQUENCE [LARGE SCALE GENOMIC DNA]</scope>
    <source>
        <strain evidence="10">04CH-RAC-A.6.1</strain>
    </source>
</reference>
<dbReference type="EMBL" id="FJUX01000001">
    <property type="protein sequence ID" value="CZS88496.1"/>
    <property type="molecule type" value="Genomic_DNA"/>
</dbReference>
<comment type="subcellular location">
    <subcellularLocation>
        <location evidence="1">Nucleus</location>
    </subcellularLocation>
</comment>
<dbReference type="PROSITE" id="PS50082">
    <property type="entry name" value="WD_REPEATS_2"/>
    <property type="match status" value="1"/>
</dbReference>
<evidence type="ECO:0000313" key="10">
    <source>
        <dbReference type="Proteomes" id="UP000178912"/>
    </source>
</evidence>
<dbReference type="GO" id="GO:0003682">
    <property type="term" value="F:chromatin binding"/>
    <property type="evidence" value="ECO:0007669"/>
    <property type="project" value="TreeGrafter"/>
</dbReference>
<feature type="domain" description="WDHD1/CFT4 second beta-propeller" evidence="6">
    <location>
        <begin position="416"/>
        <end position="705"/>
    </location>
</feature>
<proteinExistence type="predicted"/>
<dbReference type="PANTHER" id="PTHR19932">
    <property type="entry name" value="WD REPEAT AND HMG-BOX DNA BINDING PROTEIN"/>
    <property type="match status" value="1"/>
</dbReference>
<name>A0A1E1JRJ8_9HELO</name>
<dbReference type="Gene3D" id="2.130.10.10">
    <property type="entry name" value="YVTN repeat-like/Quinoprotein amine dehydrogenase"/>
    <property type="match status" value="2"/>
</dbReference>
<keyword evidence="10" id="KW-1185">Reference proteome</keyword>
<dbReference type="GO" id="GO:0005654">
    <property type="term" value="C:nucleoplasm"/>
    <property type="evidence" value="ECO:0007669"/>
    <property type="project" value="EnsemblFungi"/>
</dbReference>
<evidence type="ECO:0000259" key="7">
    <source>
        <dbReference type="Pfam" id="PF20946"/>
    </source>
</evidence>
<dbReference type="PROSITE" id="PS00678">
    <property type="entry name" value="WD_REPEATS_1"/>
    <property type="match status" value="1"/>
</dbReference>
<keyword evidence="2 5" id="KW-0853">WD repeat</keyword>
<organism evidence="9 10">
    <name type="scientific">Rhynchosporium agropyri</name>
    <dbReference type="NCBI Taxonomy" id="914238"/>
    <lineage>
        <taxon>Eukaryota</taxon>
        <taxon>Fungi</taxon>
        <taxon>Dikarya</taxon>
        <taxon>Ascomycota</taxon>
        <taxon>Pezizomycotina</taxon>
        <taxon>Leotiomycetes</taxon>
        <taxon>Helotiales</taxon>
        <taxon>Ploettnerulaceae</taxon>
        <taxon>Rhynchosporium</taxon>
    </lineage>
</organism>